<dbReference type="Pfam" id="PF04827">
    <property type="entry name" value="Plant_tran"/>
    <property type="match status" value="1"/>
</dbReference>
<reference evidence="1 2" key="1">
    <citation type="journal article" date="2014" name="Genome Biol.">
        <title>Transcriptome and methylome profiling reveals relics of genome dominance in the mesopolyploid Brassica oleracea.</title>
        <authorList>
            <person name="Parkin I.A."/>
            <person name="Koh C."/>
            <person name="Tang H."/>
            <person name="Robinson S.J."/>
            <person name="Kagale S."/>
            <person name="Clarke W.E."/>
            <person name="Town C.D."/>
            <person name="Nixon J."/>
            <person name="Krishnakumar V."/>
            <person name="Bidwell S.L."/>
            <person name="Denoeud F."/>
            <person name="Belcram H."/>
            <person name="Links M.G."/>
            <person name="Just J."/>
            <person name="Clarke C."/>
            <person name="Bender T."/>
            <person name="Huebert T."/>
            <person name="Mason A.S."/>
            <person name="Pires J.C."/>
            <person name="Barker G."/>
            <person name="Moore J."/>
            <person name="Walley P.G."/>
            <person name="Manoli S."/>
            <person name="Batley J."/>
            <person name="Edwards D."/>
            <person name="Nelson M.N."/>
            <person name="Wang X."/>
            <person name="Paterson A.H."/>
            <person name="King G."/>
            <person name="Bancroft I."/>
            <person name="Chalhoub B."/>
            <person name="Sharpe A.G."/>
        </authorList>
    </citation>
    <scope>NUCLEOTIDE SEQUENCE</scope>
    <source>
        <strain evidence="1 2">cv. TO1000</strain>
    </source>
</reference>
<dbReference type="HOGENOM" id="CLU_012390_8_0_1"/>
<proteinExistence type="predicted"/>
<evidence type="ECO:0000313" key="1">
    <source>
        <dbReference type="EnsemblPlants" id="Bo4g096680.1"/>
    </source>
</evidence>
<name>A0A0D3BVZ2_BRAOL</name>
<dbReference type="PANTHER" id="PTHR47150:SF5">
    <property type="entry name" value="OS07G0546750 PROTEIN"/>
    <property type="match status" value="1"/>
</dbReference>
<evidence type="ECO:0000313" key="2">
    <source>
        <dbReference type="Proteomes" id="UP000032141"/>
    </source>
</evidence>
<sequence>MADELDRRLDAAVNEAFDEYFEDTYNSIVENRTNKQKKRAYVERNREAGHNRLRTDYISENPSFPEILLRRRFRMNNQLFVCLLMDAADAVDEYLRLGESTALSCLSNFTDSVIQLFGEEYQRRPTPEDLQRLLDIGEMRGFPGMIGSIDCMHWEWKNCPTAWKGQYTRGSGKPTLVLEAVASQDLWIWHAYLGSPGTLNDINVLDRSPVFDDIYQGRAPRVTYMVNGHQYDLAYYLTDGIYPK</sequence>
<dbReference type="AlphaFoldDB" id="A0A0D3BVZ2"/>
<evidence type="ECO:0008006" key="3">
    <source>
        <dbReference type="Google" id="ProtNLM"/>
    </source>
</evidence>
<dbReference type="STRING" id="109376.A0A0D3BVZ2"/>
<dbReference type="Gramene" id="Bo4g096680.1">
    <property type="protein sequence ID" value="Bo4g096680.1"/>
    <property type="gene ID" value="Bo4g096680"/>
</dbReference>
<accession>A0A0D3BVZ2</accession>
<organism evidence="1 2">
    <name type="scientific">Brassica oleracea var. oleracea</name>
    <dbReference type="NCBI Taxonomy" id="109376"/>
    <lineage>
        <taxon>Eukaryota</taxon>
        <taxon>Viridiplantae</taxon>
        <taxon>Streptophyta</taxon>
        <taxon>Embryophyta</taxon>
        <taxon>Tracheophyta</taxon>
        <taxon>Spermatophyta</taxon>
        <taxon>Magnoliopsida</taxon>
        <taxon>eudicotyledons</taxon>
        <taxon>Gunneridae</taxon>
        <taxon>Pentapetalae</taxon>
        <taxon>rosids</taxon>
        <taxon>malvids</taxon>
        <taxon>Brassicales</taxon>
        <taxon>Brassicaceae</taxon>
        <taxon>Brassiceae</taxon>
        <taxon>Brassica</taxon>
    </lineage>
</organism>
<protein>
    <recommendedName>
        <fullName evidence="3">DDE Tnp4 domain-containing protein</fullName>
    </recommendedName>
</protein>
<dbReference type="InterPro" id="IPR006912">
    <property type="entry name" value="Harbinger_derived_prot"/>
</dbReference>
<keyword evidence="2" id="KW-1185">Reference proteome</keyword>
<dbReference type="EnsemblPlants" id="Bo4g096680.1">
    <property type="protein sequence ID" value="Bo4g096680.1"/>
    <property type="gene ID" value="Bo4g096680"/>
</dbReference>
<dbReference type="Proteomes" id="UP000032141">
    <property type="component" value="Chromosome C4"/>
</dbReference>
<dbReference type="PANTHER" id="PTHR47150">
    <property type="entry name" value="OS12G0169200 PROTEIN"/>
    <property type="match status" value="1"/>
</dbReference>
<reference evidence="1" key="2">
    <citation type="submission" date="2015-03" db="UniProtKB">
        <authorList>
            <consortium name="EnsemblPlants"/>
        </authorList>
    </citation>
    <scope>IDENTIFICATION</scope>
</reference>